<protein>
    <submittedName>
        <fullName evidence="5">Uncharacterized protein</fullName>
    </submittedName>
</protein>
<keyword evidence="2 3" id="KW-0040">ANK repeat</keyword>
<dbReference type="AlphaFoldDB" id="A0A1Q5T854"/>
<comment type="caution">
    <text evidence="5">The sequence shown here is derived from an EMBL/GenBank/DDBJ whole genome shotgun (WGS) entry which is preliminary data.</text>
</comment>
<reference evidence="5 6" key="1">
    <citation type="submission" date="2016-10" db="EMBL/GenBank/DDBJ databases">
        <title>Genome sequence of the ascomycete fungus Penicillium subrubescens.</title>
        <authorList>
            <person name="De Vries R.P."/>
            <person name="Peng M."/>
            <person name="Dilokpimol A."/>
            <person name="Hilden K."/>
            <person name="Makela M.R."/>
            <person name="Grigoriev I."/>
            <person name="Riley R."/>
            <person name="Granchi Z."/>
        </authorList>
    </citation>
    <scope>NUCLEOTIDE SEQUENCE [LARGE SCALE GENOMIC DNA]</scope>
    <source>
        <strain evidence="5 6">CBS 132785</strain>
    </source>
</reference>
<dbReference type="STRING" id="1316194.A0A1Q5T854"/>
<feature type="repeat" description="ANK" evidence="3">
    <location>
        <begin position="163"/>
        <end position="196"/>
    </location>
</feature>
<evidence type="ECO:0000313" key="6">
    <source>
        <dbReference type="Proteomes" id="UP000186955"/>
    </source>
</evidence>
<evidence type="ECO:0000313" key="5">
    <source>
        <dbReference type="EMBL" id="OKO96407.1"/>
    </source>
</evidence>
<proteinExistence type="predicted"/>
<evidence type="ECO:0000256" key="2">
    <source>
        <dbReference type="ARBA" id="ARBA00023043"/>
    </source>
</evidence>
<dbReference type="Proteomes" id="UP000186955">
    <property type="component" value="Unassembled WGS sequence"/>
</dbReference>
<dbReference type="InterPro" id="IPR036770">
    <property type="entry name" value="Ankyrin_rpt-contain_sf"/>
</dbReference>
<dbReference type="PANTHER" id="PTHR24198">
    <property type="entry name" value="ANKYRIN REPEAT AND PROTEIN KINASE DOMAIN-CONTAINING PROTEIN"/>
    <property type="match status" value="1"/>
</dbReference>
<evidence type="ECO:0000256" key="4">
    <source>
        <dbReference type="SAM" id="MobiDB-lite"/>
    </source>
</evidence>
<organism evidence="5 6">
    <name type="scientific">Penicillium subrubescens</name>
    <dbReference type="NCBI Taxonomy" id="1316194"/>
    <lineage>
        <taxon>Eukaryota</taxon>
        <taxon>Fungi</taxon>
        <taxon>Dikarya</taxon>
        <taxon>Ascomycota</taxon>
        <taxon>Pezizomycotina</taxon>
        <taxon>Eurotiomycetes</taxon>
        <taxon>Eurotiomycetidae</taxon>
        <taxon>Eurotiales</taxon>
        <taxon>Aspergillaceae</taxon>
        <taxon>Penicillium</taxon>
    </lineage>
</organism>
<keyword evidence="1" id="KW-0677">Repeat</keyword>
<keyword evidence="6" id="KW-1185">Reference proteome</keyword>
<evidence type="ECO:0000256" key="3">
    <source>
        <dbReference type="PROSITE-ProRule" id="PRU00023"/>
    </source>
</evidence>
<dbReference type="PANTHER" id="PTHR24198:SF165">
    <property type="entry name" value="ANKYRIN REPEAT-CONTAINING PROTEIN-RELATED"/>
    <property type="match status" value="1"/>
</dbReference>
<dbReference type="Gene3D" id="1.25.40.20">
    <property type="entry name" value="Ankyrin repeat-containing domain"/>
    <property type="match status" value="1"/>
</dbReference>
<gene>
    <name evidence="5" type="ORF">PENSUB_10582</name>
</gene>
<dbReference type="EMBL" id="MNBE01000698">
    <property type="protein sequence ID" value="OKO96407.1"/>
    <property type="molecule type" value="Genomic_DNA"/>
</dbReference>
<dbReference type="InterPro" id="IPR002110">
    <property type="entry name" value="Ankyrin_rpt"/>
</dbReference>
<name>A0A1Q5T854_9EURO</name>
<feature type="region of interest" description="Disordered" evidence="4">
    <location>
        <begin position="264"/>
        <end position="290"/>
    </location>
</feature>
<dbReference type="PROSITE" id="PS50088">
    <property type="entry name" value="ANK_REPEAT"/>
    <property type="match status" value="1"/>
</dbReference>
<dbReference type="SUPFAM" id="SSF48403">
    <property type="entry name" value="Ankyrin repeat"/>
    <property type="match status" value="1"/>
</dbReference>
<feature type="compositionally biased region" description="Basic and acidic residues" evidence="4">
    <location>
        <begin position="264"/>
        <end position="278"/>
    </location>
</feature>
<dbReference type="SMART" id="SM00248">
    <property type="entry name" value="ANK"/>
    <property type="match status" value="4"/>
</dbReference>
<sequence>MEDETTPRSRMMIDTVKWLLDANPDTINARDQHGATVFSYAVKSRAVGIAGILAAVKVLLNARRPSLTLDPILDEESDPVDATTATTGTSTLLQDTVTSYSRRFNNVRDERFTELIETFLEHGADARLCLHRLCAGIWSVSISLSMLDRLLEPPTNINDTDADGCTAMHYLVRHLDQIQAARHLIKRGADVSVVNHKGNTPLHELMKGTMLRHLDKYGKPDPPQPRDAPARAREEWIKVLLEAGGSMHQTNAAGQTPAQLLDELNERIQRHRQAEAARGRGRGRGRGLRS</sequence>
<accession>A0A1Q5T854</accession>
<dbReference type="Pfam" id="PF00023">
    <property type="entry name" value="Ank"/>
    <property type="match status" value="1"/>
</dbReference>
<feature type="compositionally biased region" description="Basic residues" evidence="4">
    <location>
        <begin position="279"/>
        <end position="290"/>
    </location>
</feature>
<evidence type="ECO:0000256" key="1">
    <source>
        <dbReference type="ARBA" id="ARBA00022737"/>
    </source>
</evidence>